<protein>
    <submittedName>
        <fullName evidence="5">CCCH zinc finger DNA binding protein</fullName>
    </submittedName>
</protein>
<dbReference type="EMBL" id="VYYT01000843">
    <property type="protein sequence ID" value="KAK2729085.1"/>
    <property type="molecule type" value="Genomic_DNA"/>
</dbReference>
<feature type="domain" description="DUF7923" evidence="3">
    <location>
        <begin position="99"/>
        <end position="213"/>
    </location>
</feature>
<evidence type="ECO:0000256" key="1">
    <source>
        <dbReference type="SAM" id="Coils"/>
    </source>
</evidence>
<comment type="caution">
    <text evidence="5">The sequence shown here is derived from an EMBL/GenBank/DDBJ whole genome shotgun (WGS) entry which is preliminary data.</text>
</comment>
<feature type="region of interest" description="Disordered" evidence="2">
    <location>
        <begin position="223"/>
        <end position="242"/>
    </location>
</feature>
<evidence type="ECO:0000256" key="2">
    <source>
        <dbReference type="SAM" id="MobiDB-lite"/>
    </source>
</evidence>
<keyword evidence="1" id="KW-0175">Coiled coil</keyword>
<dbReference type="InterPro" id="IPR057683">
    <property type="entry name" value="DUF7923"/>
</dbReference>
<dbReference type="Pfam" id="PF25543">
    <property type="entry name" value="zf-CCCH_tandem"/>
    <property type="match status" value="1"/>
</dbReference>
<keyword evidence="6" id="KW-1185">Reference proteome</keyword>
<evidence type="ECO:0000313" key="5">
    <source>
        <dbReference type="EMBL" id="KAK2729085.1"/>
    </source>
</evidence>
<evidence type="ECO:0000259" key="3">
    <source>
        <dbReference type="Pfam" id="PF25540"/>
    </source>
</evidence>
<dbReference type="Pfam" id="PF25540">
    <property type="entry name" value="DUF7923"/>
    <property type="match status" value="1"/>
</dbReference>
<feature type="domain" description="Tandem CCCH zinc finger" evidence="4">
    <location>
        <begin position="334"/>
        <end position="382"/>
    </location>
</feature>
<dbReference type="InterPro" id="IPR057654">
    <property type="entry name" value="Znf-CCCH_tandem"/>
</dbReference>
<dbReference type="Proteomes" id="UP001281614">
    <property type="component" value="Unassembled WGS sequence"/>
</dbReference>
<dbReference type="AlphaFoldDB" id="A0AAD9XX90"/>
<organism evidence="5 6">
    <name type="scientific">Colletotrichum kahawae</name>
    <name type="common">Coffee berry disease fungus</name>
    <dbReference type="NCBI Taxonomy" id="34407"/>
    <lineage>
        <taxon>Eukaryota</taxon>
        <taxon>Fungi</taxon>
        <taxon>Dikarya</taxon>
        <taxon>Ascomycota</taxon>
        <taxon>Pezizomycotina</taxon>
        <taxon>Sordariomycetes</taxon>
        <taxon>Hypocreomycetidae</taxon>
        <taxon>Glomerellales</taxon>
        <taxon>Glomerellaceae</taxon>
        <taxon>Colletotrichum</taxon>
        <taxon>Colletotrichum gloeosporioides species complex</taxon>
    </lineage>
</organism>
<feature type="coiled-coil region" evidence="1">
    <location>
        <begin position="42"/>
        <end position="76"/>
    </location>
</feature>
<dbReference type="PANTHER" id="PTHR37543:SF1">
    <property type="entry name" value="CCCH ZINC FINGER DNA BINDING PROTEIN (AFU_ORTHOLOGUE AFUA_5G12760)"/>
    <property type="match status" value="1"/>
</dbReference>
<dbReference type="PANTHER" id="PTHR37543">
    <property type="entry name" value="CCCH ZINC FINGER DNA BINDING PROTEIN (AFU_ORTHOLOGUE AFUA_5G12760)"/>
    <property type="match status" value="1"/>
</dbReference>
<sequence>MAAIFDVANLEERWATCKVGDDRKAALIVDLFSYIEMLAGNLAEAEQSLEEKNIYIKSVKQRVVEMKLQIDQLQSEKDKCSFSSVVIDGDCMPYTPTWKGLAKAYHDTRILINVEILNDFVRGFNMGSSLCDFVDAGNGKECAENFELGLNDIHCRRVLFGGSGDNGYARLLGRDLTDGPKRQKVVLIEGPPFERELADLQGNFQVLSIASVFRAQKLPNVKRRVSSQLTPPTTPSTGYAAAASKASTTSAAAATQPNSLSTTTAADNSNVVLRNKAGERIDSPLKCMPRDVVLMKNQKLCNNFHLLGDCYFLRIFGSCQHKHGPKLDAKDLQALRVVARHSPCPVGLDCDDSSCILGHQCPRNSCSKSGCKFPLKMHSTDTVVVDRA</sequence>
<gene>
    <name evidence="5" type="ORF">CKAH01_10524</name>
</gene>
<evidence type="ECO:0000259" key="4">
    <source>
        <dbReference type="Pfam" id="PF25543"/>
    </source>
</evidence>
<proteinExistence type="predicted"/>
<accession>A0AAD9XX90</accession>
<name>A0AAD9XX90_COLKA</name>
<evidence type="ECO:0000313" key="6">
    <source>
        <dbReference type="Proteomes" id="UP001281614"/>
    </source>
</evidence>
<reference evidence="5" key="1">
    <citation type="submission" date="2023-02" db="EMBL/GenBank/DDBJ databases">
        <title>Colletotrichum kahawae CIFC_Que2 genome sequencing and assembly.</title>
        <authorList>
            <person name="Baroncelli R."/>
        </authorList>
    </citation>
    <scope>NUCLEOTIDE SEQUENCE</scope>
    <source>
        <strain evidence="5">CIFC_Que2</strain>
    </source>
</reference>